<dbReference type="GO" id="GO:0004930">
    <property type="term" value="F:G protein-coupled receptor activity"/>
    <property type="evidence" value="ECO:0007669"/>
    <property type="project" value="UniProtKB-KW"/>
</dbReference>
<evidence type="ECO:0000256" key="2">
    <source>
        <dbReference type="ARBA" id="ARBA00023040"/>
    </source>
</evidence>
<dbReference type="CDD" id="cd00637">
    <property type="entry name" value="7tm_classA_rhodopsin-like"/>
    <property type="match status" value="1"/>
</dbReference>
<evidence type="ECO:0000313" key="6">
    <source>
        <dbReference type="EMBL" id="KOF76668.1"/>
    </source>
</evidence>
<keyword evidence="5" id="KW-0812">Transmembrane</keyword>
<accession>A0A0L8GI93</accession>
<dbReference type="PANTHER" id="PTHR24243">
    <property type="entry name" value="G-PROTEIN COUPLED RECEPTOR"/>
    <property type="match status" value="1"/>
</dbReference>
<protein>
    <recommendedName>
        <fullName evidence="7">G-protein coupled receptors family 1 profile domain-containing protein</fullName>
    </recommendedName>
</protein>
<dbReference type="Gene3D" id="1.20.1070.10">
    <property type="entry name" value="Rhodopsin 7-helix transmembrane proteins"/>
    <property type="match status" value="1"/>
</dbReference>
<feature type="transmembrane region" description="Helical" evidence="5">
    <location>
        <begin position="94"/>
        <end position="118"/>
    </location>
</feature>
<organism evidence="6">
    <name type="scientific">Octopus bimaculoides</name>
    <name type="common">California two-spotted octopus</name>
    <dbReference type="NCBI Taxonomy" id="37653"/>
    <lineage>
        <taxon>Eukaryota</taxon>
        <taxon>Metazoa</taxon>
        <taxon>Spiralia</taxon>
        <taxon>Lophotrochozoa</taxon>
        <taxon>Mollusca</taxon>
        <taxon>Cephalopoda</taxon>
        <taxon>Coleoidea</taxon>
        <taxon>Octopodiformes</taxon>
        <taxon>Octopoda</taxon>
        <taxon>Incirrata</taxon>
        <taxon>Octopodidae</taxon>
        <taxon>Octopus</taxon>
    </lineage>
</organism>
<feature type="transmembrane region" description="Helical" evidence="5">
    <location>
        <begin position="20"/>
        <end position="44"/>
    </location>
</feature>
<keyword evidence="4" id="KW-0807">Transducer</keyword>
<feature type="transmembrane region" description="Helical" evidence="5">
    <location>
        <begin position="56"/>
        <end position="82"/>
    </location>
</feature>
<gene>
    <name evidence="6" type="ORF">OCBIM_22033044mg</name>
</gene>
<keyword evidence="2" id="KW-0297">G-protein coupled receptor</keyword>
<reference evidence="6" key="1">
    <citation type="submission" date="2015-07" db="EMBL/GenBank/DDBJ databases">
        <title>MeaNS - Measles Nucleotide Surveillance Program.</title>
        <authorList>
            <person name="Tran T."/>
            <person name="Druce J."/>
        </authorList>
    </citation>
    <scope>NUCLEOTIDE SEQUENCE</scope>
    <source>
        <strain evidence="6">UCB-OBI-ISO-001</strain>
        <tissue evidence="6">Gonad</tissue>
    </source>
</reference>
<sequence>MKQSHEETIELMNDKKTKTLLPVIIVLFFIMLFGFIGNCFFVYIHPLKSKYSPSGLPVVFLGWSQILECVLHIPMNIFILFHSYNFPDDIVCRFMQAVIFMSSAKTGMIVFTIAVDLFKKVCWPFKPQFTSRYIKKIICCNLIVLTFVLAGPGKFRYIIKI</sequence>
<evidence type="ECO:0000256" key="4">
    <source>
        <dbReference type="ARBA" id="ARBA00023224"/>
    </source>
</evidence>
<dbReference type="PANTHER" id="PTHR24243:SF208">
    <property type="entry name" value="PYROKININ-1 RECEPTOR"/>
    <property type="match status" value="1"/>
</dbReference>
<dbReference type="AlphaFoldDB" id="A0A0L8GI93"/>
<name>A0A0L8GI93_OCTBM</name>
<evidence type="ECO:0000256" key="5">
    <source>
        <dbReference type="SAM" id="Phobius"/>
    </source>
</evidence>
<keyword evidence="3" id="KW-0675">Receptor</keyword>
<comment type="subcellular location">
    <subcellularLocation>
        <location evidence="1">Membrane</location>
        <topology evidence="1">Multi-pass membrane protein</topology>
    </subcellularLocation>
</comment>
<evidence type="ECO:0008006" key="7">
    <source>
        <dbReference type="Google" id="ProtNLM"/>
    </source>
</evidence>
<keyword evidence="5" id="KW-1133">Transmembrane helix</keyword>
<evidence type="ECO:0000256" key="3">
    <source>
        <dbReference type="ARBA" id="ARBA00023170"/>
    </source>
</evidence>
<keyword evidence="5" id="KW-0472">Membrane</keyword>
<dbReference type="SUPFAM" id="SSF81321">
    <property type="entry name" value="Family A G protein-coupled receptor-like"/>
    <property type="match status" value="1"/>
</dbReference>
<dbReference type="EMBL" id="KQ421721">
    <property type="protein sequence ID" value="KOF76668.1"/>
    <property type="molecule type" value="Genomic_DNA"/>
</dbReference>
<dbReference type="OrthoDB" id="10053542at2759"/>
<evidence type="ECO:0000256" key="1">
    <source>
        <dbReference type="ARBA" id="ARBA00004141"/>
    </source>
</evidence>
<dbReference type="GO" id="GO:0016020">
    <property type="term" value="C:membrane"/>
    <property type="evidence" value="ECO:0007669"/>
    <property type="project" value="UniProtKB-SubCell"/>
</dbReference>
<proteinExistence type="predicted"/>
<feature type="transmembrane region" description="Helical" evidence="5">
    <location>
        <begin position="138"/>
        <end position="159"/>
    </location>
</feature>